<feature type="non-terminal residue" evidence="1">
    <location>
        <position position="1"/>
    </location>
</feature>
<proteinExistence type="predicted"/>
<comment type="caution">
    <text evidence="1">The sequence shown here is derived from an EMBL/GenBank/DDBJ whole genome shotgun (WGS) entry which is preliminary data.</text>
</comment>
<reference evidence="1" key="1">
    <citation type="journal article" date="2014" name="Front. Microbiol.">
        <title>High frequency of phylogenetically diverse reductive dehalogenase-homologous genes in deep subseafloor sedimentary metagenomes.</title>
        <authorList>
            <person name="Kawai M."/>
            <person name="Futagami T."/>
            <person name="Toyoda A."/>
            <person name="Takaki Y."/>
            <person name="Nishi S."/>
            <person name="Hori S."/>
            <person name="Arai W."/>
            <person name="Tsubouchi T."/>
            <person name="Morono Y."/>
            <person name="Uchiyama I."/>
            <person name="Ito T."/>
            <person name="Fujiyama A."/>
            <person name="Inagaki F."/>
            <person name="Takami H."/>
        </authorList>
    </citation>
    <scope>NUCLEOTIDE SEQUENCE</scope>
    <source>
        <strain evidence="1">Expedition CK06-06</strain>
    </source>
</reference>
<sequence length="44" mass="5031">SKGAITEEYIIKDITVNPPIDLSIFDIPLIRSQFEKSELKPDKQ</sequence>
<evidence type="ECO:0000313" key="1">
    <source>
        <dbReference type="EMBL" id="GAJ04092.1"/>
    </source>
</evidence>
<gene>
    <name evidence="1" type="ORF">S12H4_48405</name>
</gene>
<dbReference type="AlphaFoldDB" id="X1UKH6"/>
<organism evidence="1">
    <name type="scientific">marine sediment metagenome</name>
    <dbReference type="NCBI Taxonomy" id="412755"/>
    <lineage>
        <taxon>unclassified sequences</taxon>
        <taxon>metagenomes</taxon>
        <taxon>ecological metagenomes</taxon>
    </lineage>
</organism>
<accession>X1UKH6</accession>
<protein>
    <submittedName>
        <fullName evidence="1">Uncharacterized protein</fullName>
    </submittedName>
</protein>
<name>X1UKH6_9ZZZZ</name>
<dbReference type="EMBL" id="BARW01030250">
    <property type="protein sequence ID" value="GAJ04092.1"/>
    <property type="molecule type" value="Genomic_DNA"/>
</dbReference>